<accession>A0A9D5DF54</accession>
<evidence type="ECO:0000313" key="2">
    <source>
        <dbReference type="EMBL" id="KAJ1607153.1"/>
    </source>
</evidence>
<reference evidence="2" key="1">
    <citation type="submission" date="2022-10" db="EMBL/GenBank/DDBJ databases">
        <title>Adaptive evolution leads to modifications in subtelomeric GC content in a zoonotic Cryptosporidium species.</title>
        <authorList>
            <person name="Li J."/>
            <person name="Feng Y."/>
            <person name="Xiao L."/>
        </authorList>
    </citation>
    <scope>NUCLEOTIDE SEQUENCE</scope>
    <source>
        <strain evidence="2">33844</strain>
    </source>
</reference>
<comment type="caution">
    <text evidence="2">The sequence shown here is derived from an EMBL/GenBank/DDBJ whole genome shotgun (WGS) entry which is preliminary data.</text>
</comment>
<dbReference type="AlphaFoldDB" id="A0A9D5DF54"/>
<name>A0A9D5DF54_9CRYT</name>
<protein>
    <submittedName>
        <fullName evidence="2">Uncharacterized protein</fullName>
    </submittedName>
</protein>
<evidence type="ECO:0000256" key="1">
    <source>
        <dbReference type="SAM" id="MobiDB-lite"/>
    </source>
</evidence>
<organism evidence="2">
    <name type="scientific">Cryptosporidium canis</name>
    <dbReference type="NCBI Taxonomy" id="195482"/>
    <lineage>
        <taxon>Eukaryota</taxon>
        <taxon>Sar</taxon>
        <taxon>Alveolata</taxon>
        <taxon>Apicomplexa</taxon>
        <taxon>Conoidasida</taxon>
        <taxon>Coccidia</taxon>
        <taxon>Eucoccidiorida</taxon>
        <taxon>Eimeriorina</taxon>
        <taxon>Cryptosporidiidae</taxon>
        <taxon>Cryptosporidium</taxon>
    </lineage>
</organism>
<dbReference type="Proteomes" id="UP001067231">
    <property type="component" value="Unassembled WGS sequence"/>
</dbReference>
<feature type="compositionally biased region" description="Polar residues" evidence="1">
    <location>
        <begin position="189"/>
        <end position="205"/>
    </location>
</feature>
<feature type="region of interest" description="Disordered" evidence="1">
    <location>
        <begin position="391"/>
        <end position="424"/>
    </location>
</feature>
<dbReference type="EMBL" id="JAPCXC010000063">
    <property type="protein sequence ID" value="KAJ1607153.1"/>
    <property type="molecule type" value="Genomic_DNA"/>
</dbReference>
<dbReference type="OrthoDB" id="341726at2759"/>
<sequence>MDSEFCIEDVIVSIYGMEMLLKHIKERQIRNCLYDWKYKSLLEKDLAIQKKKYNKYMLDGFYALARQTQSICMLFHTMKLIEYKQKKFAMDRLVCNMKVVWAAEDRTKVISSSEESSVLENDPESPLLDEAVLIEFQQNLVRFFHGINSVVNIIESKRHGAIYRAFCLIKGLPRRRNLEKAVGRQNSTSLSIRCEKSSNTGTLSPPLSPVGNADAHDKENISGNKLGRNRLNNGLTLNREELYFEQVSGKKQFYTRKQNESFNSGPRSKPPSLERTALNCSATHDQRHISAEFAQKHYPNPNFGNHTGNVIIGSSIIDFTHANPLLFSTIKSPANSNPVLAIFPQHPHNPNFPHNFQGRKPTHFSAHLNPSSQLSTGSTPLNTTKYSIEYPPSLGNPRLKNQNKAESSHNPTVKRYYSSDRKSPRSAEVAKSILNPCINFTQDSTNLIQNITDSFKSVILN</sequence>
<proteinExistence type="predicted"/>
<feature type="region of interest" description="Disordered" evidence="1">
    <location>
        <begin position="189"/>
        <end position="230"/>
    </location>
</feature>
<feature type="region of interest" description="Disordered" evidence="1">
    <location>
        <begin position="255"/>
        <end position="274"/>
    </location>
</feature>
<feature type="compositionally biased region" description="Polar residues" evidence="1">
    <location>
        <begin position="399"/>
        <end position="411"/>
    </location>
</feature>
<gene>
    <name evidence="2" type="ORF">OJ253_2489</name>
</gene>